<organism evidence="2 3">
    <name type="scientific">Anaerovirgula multivorans</name>
    <dbReference type="NCBI Taxonomy" id="312168"/>
    <lineage>
        <taxon>Bacteria</taxon>
        <taxon>Bacillati</taxon>
        <taxon>Bacillota</taxon>
        <taxon>Clostridia</taxon>
        <taxon>Peptostreptococcales</taxon>
        <taxon>Natronincolaceae</taxon>
        <taxon>Anaerovirgula</taxon>
    </lineage>
</organism>
<evidence type="ECO:0000259" key="1">
    <source>
        <dbReference type="SMART" id="SM01321"/>
    </source>
</evidence>
<evidence type="ECO:0000313" key="3">
    <source>
        <dbReference type="Proteomes" id="UP000198304"/>
    </source>
</evidence>
<feature type="domain" description="Transposase IS200-like" evidence="1">
    <location>
        <begin position="9"/>
        <end position="122"/>
    </location>
</feature>
<dbReference type="Pfam" id="PF01797">
    <property type="entry name" value="Y1_Tnp"/>
    <property type="match status" value="1"/>
</dbReference>
<dbReference type="Proteomes" id="UP000198304">
    <property type="component" value="Unassembled WGS sequence"/>
</dbReference>
<dbReference type="OrthoDB" id="9788881at2"/>
<dbReference type="EMBL" id="FZOJ01000012">
    <property type="protein sequence ID" value="SNS53041.1"/>
    <property type="molecule type" value="Genomic_DNA"/>
</dbReference>
<gene>
    <name evidence="2" type="ORF">SAMN05446037_101257</name>
</gene>
<dbReference type="PANTHER" id="PTHR34322">
    <property type="entry name" value="TRANSPOSASE, Y1_TNP DOMAIN-CONTAINING"/>
    <property type="match status" value="1"/>
</dbReference>
<reference evidence="2 3" key="1">
    <citation type="submission" date="2017-06" db="EMBL/GenBank/DDBJ databases">
        <authorList>
            <person name="Kim H.J."/>
            <person name="Triplett B.A."/>
        </authorList>
    </citation>
    <scope>NUCLEOTIDE SEQUENCE [LARGE SCALE GENOMIC DNA]</scope>
    <source>
        <strain evidence="2 3">SCA</strain>
    </source>
</reference>
<dbReference type="InterPro" id="IPR002686">
    <property type="entry name" value="Transposase_17"/>
</dbReference>
<dbReference type="SMART" id="SM01321">
    <property type="entry name" value="Y1_Tnp"/>
    <property type="match status" value="1"/>
</dbReference>
<sequence>MARMARTKSKTGIYHIMLRGIDKRNIFLDDEDRMKFLEKLLKAREVGRFKLYGYCLMDNHVHMLIEEQEEIGKSIKRITVGYVQWHNTKHERTGHLFQNRYNSEAVETEGYLINVLRYIHQNPVKAKMVRNAKDYPWSSYHQYLLEYNQQSSFIDTEIVMSYYAGQEEFENYMNTETKEEFLEYKQTKKYTDTSLKKIIEKDIRIEDLVHLPIEKRNKRIKDIYRNTEASIRQLARVLELGKGVIEKAVKSKV</sequence>
<accession>A0A239F8G9</accession>
<name>A0A239F8G9_9FIRM</name>
<evidence type="ECO:0000313" key="2">
    <source>
        <dbReference type="EMBL" id="SNS53041.1"/>
    </source>
</evidence>
<dbReference type="AlphaFoldDB" id="A0A239F8G9"/>
<dbReference type="GO" id="GO:0003677">
    <property type="term" value="F:DNA binding"/>
    <property type="evidence" value="ECO:0007669"/>
    <property type="project" value="InterPro"/>
</dbReference>
<proteinExistence type="predicted"/>
<dbReference type="GO" id="GO:0006313">
    <property type="term" value="P:DNA transposition"/>
    <property type="evidence" value="ECO:0007669"/>
    <property type="project" value="InterPro"/>
</dbReference>
<dbReference type="SUPFAM" id="SSF143422">
    <property type="entry name" value="Transposase IS200-like"/>
    <property type="match status" value="1"/>
</dbReference>
<dbReference type="Gene3D" id="3.30.70.1290">
    <property type="entry name" value="Transposase IS200-like"/>
    <property type="match status" value="1"/>
</dbReference>
<keyword evidence="3" id="KW-1185">Reference proteome</keyword>
<dbReference type="GO" id="GO:0004803">
    <property type="term" value="F:transposase activity"/>
    <property type="evidence" value="ECO:0007669"/>
    <property type="project" value="InterPro"/>
</dbReference>
<dbReference type="NCBIfam" id="NF047646">
    <property type="entry name" value="REP_Tyr_transpos"/>
    <property type="match status" value="1"/>
</dbReference>
<protein>
    <submittedName>
        <fullName evidence="2">REP element-mobilizing transposase RayT</fullName>
    </submittedName>
</protein>
<dbReference type="PANTHER" id="PTHR34322:SF2">
    <property type="entry name" value="TRANSPOSASE IS200-LIKE DOMAIN-CONTAINING PROTEIN"/>
    <property type="match status" value="1"/>
</dbReference>
<dbReference type="InterPro" id="IPR036515">
    <property type="entry name" value="Transposase_17_sf"/>
</dbReference>